<dbReference type="GO" id="GO:0006508">
    <property type="term" value="P:proteolysis"/>
    <property type="evidence" value="ECO:0007669"/>
    <property type="project" value="UniProtKB-KW"/>
</dbReference>
<comment type="similarity">
    <text evidence="1">Belongs to the peptidase C1 family.</text>
</comment>
<reference evidence="12" key="1">
    <citation type="submission" date="2023-05" db="EMBL/GenBank/DDBJ databases">
        <title>Genome and transcriptome analyses reveal genes involved in the formation of fine ridges on petal epidermal cells in Hibiscus trionum.</title>
        <authorList>
            <person name="Koshimizu S."/>
            <person name="Masuda S."/>
            <person name="Ishii T."/>
            <person name="Shirasu K."/>
            <person name="Hoshino A."/>
            <person name="Arita M."/>
        </authorList>
    </citation>
    <scope>NUCLEOTIDE SEQUENCE</scope>
    <source>
        <strain evidence="12">Hamamatsu line</strain>
    </source>
</reference>
<evidence type="ECO:0000259" key="10">
    <source>
        <dbReference type="SMART" id="SM00645"/>
    </source>
</evidence>
<evidence type="ECO:0000256" key="6">
    <source>
        <dbReference type="ARBA" id="ARBA00023145"/>
    </source>
</evidence>
<dbReference type="CDD" id="cd02248">
    <property type="entry name" value="Peptidase_C1A"/>
    <property type="match status" value="1"/>
</dbReference>
<feature type="domain" description="Cathepsin propeptide inhibitor" evidence="11">
    <location>
        <begin position="66"/>
        <end position="122"/>
    </location>
</feature>
<dbReference type="InterPro" id="IPR025661">
    <property type="entry name" value="Pept_asp_AS"/>
</dbReference>
<evidence type="ECO:0000313" key="13">
    <source>
        <dbReference type="Proteomes" id="UP001165190"/>
    </source>
</evidence>
<evidence type="ECO:0000256" key="7">
    <source>
        <dbReference type="ARBA" id="ARBA00023157"/>
    </source>
</evidence>
<feature type="transmembrane region" description="Helical" evidence="9">
    <location>
        <begin position="12"/>
        <end position="32"/>
    </location>
</feature>
<gene>
    <name evidence="12" type="ORF">HRI_002366800</name>
</gene>
<evidence type="ECO:0000256" key="8">
    <source>
        <dbReference type="ARBA" id="ARBA00023180"/>
    </source>
</evidence>
<dbReference type="Pfam" id="PF00112">
    <property type="entry name" value="Peptidase_C1"/>
    <property type="match status" value="1"/>
</dbReference>
<evidence type="ECO:0008006" key="14">
    <source>
        <dbReference type="Google" id="ProtNLM"/>
    </source>
</evidence>
<dbReference type="PROSITE" id="PS00640">
    <property type="entry name" value="THIOL_PROTEASE_ASN"/>
    <property type="match status" value="1"/>
</dbReference>
<keyword evidence="2" id="KW-0645">Protease</keyword>
<organism evidence="12 13">
    <name type="scientific">Hibiscus trionum</name>
    <name type="common">Flower of an hour</name>
    <dbReference type="NCBI Taxonomy" id="183268"/>
    <lineage>
        <taxon>Eukaryota</taxon>
        <taxon>Viridiplantae</taxon>
        <taxon>Streptophyta</taxon>
        <taxon>Embryophyta</taxon>
        <taxon>Tracheophyta</taxon>
        <taxon>Spermatophyta</taxon>
        <taxon>Magnoliopsida</taxon>
        <taxon>eudicotyledons</taxon>
        <taxon>Gunneridae</taxon>
        <taxon>Pentapetalae</taxon>
        <taxon>rosids</taxon>
        <taxon>malvids</taxon>
        <taxon>Malvales</taxon>
        <taxon>Malvaceae</taxon>
        <taxon>Malvoideae</taxon>
        <taxon>Hibiscus</taxon>
    </lineage>
</organism>
<proteinExistence type="inferred from homology"/>
<evidence type="ECO:0000256" key="4">
    <source>
        <dbReference type="ARBA" id="ARBA00022801"/>
    </source>
</evidence>
<dbReference type="Proteomes" id="UP001165190">
    <property type="component" value="Unassembled WGS sequence"/>
</dbReference>
<dbReference type="PRINTS" id="PR00705">
    <property type="entry name" value="PAPAIN"/>
</dbReference>
<dbReference type="PANTHER" id="PTHR12411">
    <property type="entry name" value="CYSTEINE PROTEASE FAMILY C1-RELATED"/>
    <property type="match status" value="1"/>
</dbReference>
<name>A0A9W7M612_HIBTR</name>
<dbReference type="Gene3D" id="3.90.70.10">
    <property type="entry name" value="Cysteine proteinases"/>
    <property type="match status" value="1"/>
</dbReference>
<evidence type="ECO:0000313" key="12">
    <source>
        <dbReference type="EMBL" id="GMI86975.1"/>
    </source>
</evidence>
<dbReference type="EMBL" id="BSYR01000022">
    <property type="protein sequence ID" value="GMI86975.1"/>
    <property type="molecule type" value="Genomic_DNA"/>
</dbReference>
<dbReference type="InterPro" id="IPR013201">
    <property type="entry name" value="Prot_inhib_I29"/>
</dbReference>
<dbReference type="SUPFAM" id="SSF54001">
    <property type="entry name" value="Cysteine proteinases"/>
    <property type="match status" value="1"/>
</dbReference>
<dbReference type="InterPro" id="IPR000169">
    <property type="entry name" value="Pept_cys_AS"/>
</dbReference>
<keyword evidence="9" id="KW-0472">Membrane</keyword>
<evidence type="ECO:0000259" key="11">
    <source>
        <dbReference type="SMART" id="SM00848"/>
    </source>
</evidence>
<dbReference type="GO" id="GO:0000323">
    <property type="term" value="C:lytic vacuole"/>
    <property type="evidence" value="ECO:0007669"/>
    <property type="project" value="UniProtKB-ARBA"/>
</dbReference>
<evidence type="ECO:0000256" key="5">
    <source>
        <dbReference type="ARBA" id="ARBA00022807"/>
    </source>
</evidence>
<dbReference type="InterPro" id="IPR013128">
    <property type="entry name" value="Peptidase_C1A"/>
</dbReference>
<dbReference type="InterPro" id="IPR025660">
    <property type="entry name" value="Pept_his_AS"/>
</dbReference>
<keyword evidence="13" id="KW-1185">Reference proteome</keyword>
<dbReference type="FunFam" id="3.90.70.10:FF:000057">
    <property type="entry name" value="Cysteine protease RD19A"/>
    <property type="match status" value="1"/>
</dbReference>
<evidence type="ECO:0000256" key="1">
    <source>
        <dbReference type="ARBA" id="ARBA00008455"/>
    </source>
</evidence>
<keyword evidence="7" id="KW-1015">Disulfide bond</keyword>
<comment type="caution">
    <text evidence="12">The sequence shown here is derived from an EMBL/GenBank/DDBJ whole genome shotgun (WGS) entry which is preliminary data.</text>
</comment>
<protein>
    <recommendedName>
        <fullName evidence="14">Cysteine protease</fullName>
    </recommendedName>
</protein>
<keyword evidence="6" id="KW-0865">Zymogen</keyword>
<evidence type="ECO:0000256" key="2">
    <source>
        <dbReference type="ARBA" id="ARBA00022670"/>
    </source>
</evidence>
<keyword evidence="9" id="KW-0812">Transmembrane</keyword>
<keyword evidence="4" id="KW-0378">Hydrolase</keyword>
<keyword evidence="8" id="KW-0325">Glycoprotein</keyword>
<evidence type="ECO:0000256" key="9">
    <source>
        <dbReference type="SAM" id="Phobius"/>
    </source>
</evidence>
<dbReference type="InterPro" id="IPR000668">
    <property type="entry name" value="Peptidase_C1A_C"/>
</dbReference>
<dbReference type="GO" id="GO:0008234">
    <property type="term" value="F:cysteine-type peptidase activity"/>
    <property type="evidence" value="ECO:0007669"/>
    <property type="project" value="UniProtKB-KW"/>
</dbReference>
<dbReference type="AlphaFoldDB" id="A0A9W7M612"/>
<dbReference type="PROSITE" id="PS00139">
    <property type="entry name" value="THIOL_PROTEASE_CYS"/>
    <property type="match status" value="1"/>
</dbReference>
<evidence type="ECO:0000256" key="3">
    <source>
        <dbReference type="ARBA" id="ARBA00022729"/>
    </source>
</evidence>
<dbReference type="OrthoDB" id="10253408at2759"/>
<dbReference type="PROSITE" id="PS00639">
    <property type="entry name" value="THIOL_PROTEASE_HIS"/>
    <property type="match status" value="1"/>
</dbReference>
<dbReference type="SMART" id="SM00645">
    <property type="entry name" value="Pept_C1"/>
    <property type="match status" value="1"/>
</dbReference>
<keyword evidence="5" id="KW-0788">Thiol protease</keyword>
<feature type="domain" description="Peptidase C1A papain C-terminal" evidence="10">
    <location>
        <begin position="154"/>
        <end position="379"/>
    </location>
</feature>
<accession>A0A9W7M612</accession>
<dbReference type="InterPro" id="IPR039417">
    <property type="entry name" value="Peptidase_C1A_papain-like"/>
</dbReference>
<keyword evidence="3" id="KW-0732">Signal</keyword>
<dbReference type="InterPro" id="IPR038765">
    <property type="entry name" value="Papain-like_cys_pep_sf"/>
</dbReference>
<dbReference type="SMART" id="SM00848">
    <property type="entry name" value="Inhibitor_I29"/>
    <property type="match status" value="1"/>
</dbReference>
<sequence>MKSGGRSSTPSGAAVAVGILTSTLVFSFSLALHQTPQEPTILQVTDDPSIPILKTKFSRNHVHNQFRVFMETYGKNYSSGAEYMHRLGIFAKNLVRAAEHQVLDPTAVHGVTQFSDLSEEEFESLYTGFKAPAGAPLMGGVGGGEAEKLEVDGLPESFDWREKGAVTEVKMQGTCGSCWAFSTTGAIEGANFIATGKLLNLSEQQLVDCDHVCDVSQKDACDDGCSGGLMTNAYKYLIEAGGLMEEGAYPYTGRRDECKFNPDKIAVKVADFTNIPIDENQMAANLVHRGPLAVGLNSIFMQTYIGGVSCPIICGKRGVNHGVLLVGYGAKGFSILRLGNQPYWIIKNSWGTTWGEHGYYRLCRGHAMCGINTMVSAVATQVY</sequence>
<dbReference type="Pfam" id="PF08246">
    <property type="entry name" value="Inhibitor_I29"/>
    <property type="match status" value="1"/>
</dbReference>
<keyword evidence="9" id="KW-1133">Transmembrane helix</keyword>